<protein>
    <recommendedName>
        <fullName evidence="3">PIPK domain-containing protein</fullName>
    </recommendedName>
</protein>
<evidence type="ECO:0000313" key="5">
    <source>
        <dbReference type="Proteomes" id="UP000193411"/>
    </source>
</evidence>
<feature type="region of interest" description="Disordered" evidence="2">
    <location>
        <begin position="238"/>
        <end position="315"/>
    </location>
</feature>
<feature type="compositionally biased region" description="Low complexity" evidence="2">
    <location>
        <begin position="283"/>
        <end position="294"/>
    </location>
</feature>
<feature type="domain" description="PIPK" evidence="3">
    <location>
        <begin position="304"/>
        <end position="758"/>
    </location>
</feature>
<dbReference type="AlphaFoldDB" id="A0A1Y2HTQ2"/>
<keyword evidence="1" id="KW-0418">Kinase</keyword>
<dbReference type="PROSITE" id="PS51455">
    <property type="entry name" value="PIPK"/>
    <property type="match status" value="1"/>
</dbReference>
<dbReference type="SUPFAM" id="SSF56104">
    <property type="entry name" value="SAICAR synthase-like"/>
    <property type="match status" value="1"/>
</dbReference>
<evidence type="ECO:0000313" key="4">
    <source>
        <dbReference type="EMBL" id="ORZ37334.1"/>
    </source>
</evidence>
<evidence type="ECO:0000256" key="2">
    <source>
        <dbReference type="SAM" id="MobiDB-lite"/>
    </source>
</evidence>
<name>A0A1Y2HTQ2_9FUNG</name>
<feature type="compositionally biased region" description="Low complexity" evidence="2">
    <location>
        <begin position="810"/>
        <end position="819"/>
    </location>
</feature>
<keyword evidence="1" id="KW-0547">Nucleotide-binding</keyword>
<feature type="region of interest" description="Disordered" evidence="2">
    <location>
        <begin position="764"/>
        <end position="834"/>
    </location>
</feature>
<feature type="compositionally biased region" description="Polar residues" evidence="2">
    <location>
        <begin position="96"/>
        <end position="113"/>
    </location>
</feature>
<dbReference type="EMBL" id="MCFL01000013">
    <property type="protein sequence ID" value="ORZ37334.1"/>
    <property type="molecule type" value="Genomic_DNA"/>
</dbReference>
<dbReference type="SMART" id="SM00330">
    <property type="entry name" value="PIPKc"/>
    <property type="match status" value="1"/>
</dbReference>
<sequence>MMDVPYLPGIPCIGSQSNGCCYPYSRPRHAHPNLKLANPPPRKSSLPNLQAAAAAQSIPELHLLSCRSSLHHHQPPYPQTLPQPPTRLLRTPLPRTSNLSYTHNPPRLSPTNSKRPHMWPPPLLPRSPLQQVPPRQPLAYPIQTRNRRLIRSQLLHWPTRLTHLAWPLKLGRARHQCHLPPGRPGQPVHIHVCKLSRHRWWWYQRPQSAHAATGAYHHPQAHHQLPARTSSIVRRHTVNANDPGMMPDPSTYLMMPSSSSQPSPLHIQTSALPPSPTHNITGSSASVSAVPASPTQSGTAGAGAGAAHDLQRRRTISRNFGAKKIDKNHEKYAFMYHMLTGIRLSVSRCETKDDRDLLPDDFRAQHKLTSDVTGAELESSQGYDFKFKDYCPMNSLTGKYILSELFSPGKSKSYLYYSHDYRYIIKTIHPAEQKRLLKILPQYVDYVTKNPNTLLARYYGLHRVKMPKQDPVHFVVMANVFPPNYDIHLTFDLKGSTIGREISNEELARKGKKAVLKDLNWLKMNRKLMLGPEKAKLFCDQLERDMLFLMAKNIMDYSLLIGIHDLTKGNADGSSPPAGAALGASSSGVGPAAGGGLGGSVGTPSGTTMPASGAGIAPGTSGVGPQQALQVFEPNRLTLQRTLPTTPRADTMRKALQQPEITRLDTISALHLEPADAHRSRSVFFADQGGLRATDAYNRPLNELYFMSVIDILTPYNTAKKLEHAFKVVTQPGDRKQISAVKPADYGRRFVGFMKGLVGTVTGTEASGGAPPGSQPPAALPTSGSVGNTLAHPVAVAPRTAPIGEEAEETSAAASVGGSLDAVNQSVGAARPTT</sequence>
<reference evidence="4 5" key="1">
    <citation type="submission" date="2016-07" db="EMBL/GenBank/DDBJ databases">
        <title>Pervasive Adenine N6-methylation of Active Genes in Fungi.</title>
        <authorList>
            <consortium name="DOE Joint Genome Institute"/>
            <person name="Mondo S.J."/>
            <person name="Dannebaum R.O."/>
            <person name="Kuo R.C."/>
            <person name="Labutti K."/>
            <person name="Haridas S."/>
            <person name="Kuo A."/>
            <person name="Salamov A."/>
            <person name="Ahrendt S.R."/>
            <person name="Lipzen A."/>
            <person name="Sullivan W."/>
            <person name="Andreopoulos W.B."/>
            <person name="Clum A."/>
            <person name="Lindquist E."/>
            <person name="Daum C."/>
            <person name="Ramamoorthy G.K."/>
            <person name="Gryganskyi A."/>
            <person name="Culley D."/>
            <person name="Magnuson J.K."/>
            <person name="James T.Y."/>
            <person name="O'Malley M.A."/>
            <person name="Stajich J.E."/>
            <person name="Spatafora J.W."/>
            <person name="Visel A."/>
            <person name="Grigoriev I.V."/>
        </authorList>
    </citation>
    <scope>NUCLEOTIDE SEQUENCE [LARGE SCALE GENOMIC DNA]</scope>
    <source>
        <strain evidence="4 5">PL171</strain>
    </source>
</reference>
<dbReference type="GO" id="GO:0046854">
    <property type="term" value="P:phosphatidylinositol phosphate biosynthetic process"/>
    <property type="evidence" value="ECO:0007669"/>
    <property type="project" value="TreeGrafter"/>
</dbReference>
<evidence type="ECO:0000256" key="1">
    <source>
        <dbReference type="PROSITE-ProRule" id="PRU00781"/>
    </source>
</evidence>
<feature type="compositionally biased region" description="Polar residues" evidence="2">
    <location>
        <begin position="266"/>
        <end position="282"/>
    </location>
</feature>
<dbReference type="PANTHER" id="PTHR23086">
    <property type="entry name" value="PHOSPHATIDYLINOSITOL-4-PHOSPHATE 5-KINASE"/>
    <property type="match status" value="1"/>
</dbReference>
<comment type="caution">
    <text evidence="4">The sequence shown here is derived from an EMBL/GenBank/DDBJ whole genome shotgun (WGS) entry which is preliminary data.</text>
</comment>
<dbReference type="CDD" id="cd17303">
    <property type="entry name" value="PIPKc_PIP5K_yeast_like"/>
    <property type="match status" value="1"/>
</dbReference>
<keyword evidence="5" id="KW-1185">Reference proteome</keyword>
<dbReference type="GO" id="GO:0016308">
    <property type="term" value="F:1-phosphatidylinositol-4-phosphate 5-kinase activity"/>
    <property type="evidence" value="ECO:0007669"/>
    <property type="project" value="TreeGrafter"/>
</dbReference>
<dbReference type="GO" id="GO:0005886">
    <property type="term" value="C:plasma membrane"/>
    <property type="evidence" value="ECO:0007669"/>
    <property type="project" value="TreeGrafter"/>
</dbReference>
<dbReference type="Gene3D" id="3.30.810.10">
    <property type="entry name" value="2-Layer Sandwich"/>
    <property type="match status" value="2"/>
</dbReference>
<gene>
    <name evidence="4" type="ORF">BCR44DRAFT_1459875</name>
</gene>
<dbReference type="OrthoDB" id="20783at2759"/>
<dbReference type="PANTHER" id="PTHR23086:SF8">
    <property type="entry name" value="PHOSPHATIDYLINOSITOL 5-PHOSPHATE 4-KINASE, ISOFORM A"/>
    <property type="match status" value="1"/>
</dbReference>
<feature type="region of interest" description="Disordered" evidence="2">
    <location>
        <begin position="595"/>
        <end position="626"/>
    </location>
</feature>
<proteinExistence type="predicted"/>
<organism evidence="4 5">
    <name type="scientific">Catenaria anguillulae PL171</name>
    <dbReference type="NCBI Taxonomy" id="765915"/>
    <lineage>
        <taxon>Eukaryota</taxon>
        <taxon>Fungi</taxon>
        <taxon>Fungi incertae sedis</taxon>
        <taxon>Blastocladiomycota</taxon>
        <taxon>Blastocladiomycetes</taxon>
        <taxon>Blastocladiales</taxon>
        <taxon>Catenariaceae</taxon>
        <taxon>Catenaria</taxon>
    </lineage>
</organism>
<keyword evidence="1" id="KW-0067">ATP-binding</keyword>
<accession>A0A1Y2HTQ2</accession>
<dbReference type="InterPro" id="IPR027484">
    <property type="entry name" value="PInositol-4-P-5-kinase_N"/>
</dbReference>
<dbReference type="InterPro" id="IPR023610">
    <property type="entry name" value="PInositol-4/5-P-5/4-kinase"/>
</dbReference>
<dbReference type="STRING" id="765915.A0A1Y2HTQ2"/>
<dbReference type="InterPro" id="IPR002498">
    <property type="entry name" value="PInositol-4-P-4/5-kinase_core"/>
</dbReference>
<feature type="region of interest" description="Disordered" evidence="2">
    <location>
        <begin position="93"/>
        <end position="120"/>
    </location>
</feature>
<dbReference type="Pfam" id="PF01504">
    <property type="entry name" value="PIP5K"/>
    <property type="match status" value="1"/>
</dbReference>
<dbReference type="InterPro" id="IPR027483">
    <property type="entry name" value="PInositol-4-P-4/5-kinase_C_sf"/>
</dbReference>
<dbReference type="Gene3D" id="3.30.800.10">
    <property type="entry name" value="Phosphatidylinositol Phosphate Kinase II Beta"/>
    <property type="match status" value="2"/>
</dbReference>
<feature type="compositionally biased region" description="Polar residues" evidence="2">
    <location>
        <begin position="822"/>
        <end position="834"/>
    </location>
</feature>
<dbReference type="GO" id="GO:0005524">
    <property type="term" value="F:ATP binding"/>
    <property type="evidence" value="ECO:0007669"/>
    <property type="project" value="UniProtKB-UniRule"/>
</dbReference>
<evidence type="ECO:0000259" key="3">
    <source>
        <dbReference type="PROSITE" id="PS51455"/>
    </source>
</evidence>
<dbReference type="Proteomes" id="UP000193411">
    <property type="component" value="Unassembled WGS sequence"/>
</dbReference>
<keyword evidence="1" id="KW-0808">Transferase</keyword>